<dbReference type="GO" id="GO:0031593">
    <property type="term" value="F:polyubiquitin modification-dependent protein binding"/>
    <property type="evidence" value="ECO:0007669"/>
    <property type="project" value="TreeGrafter"/>
</dbReference>
<feature type="transmembrane region" description="Helical" evidence="9">
    <location>
        <begin position="475"/>
        <end position="499"/>
    </location>
</feature>
<dbReference type="FunFam" id="3.40.50.410:FF:000005">
    <property type="entry name" value="26S proteasome non-ATPase regulatory subunit 4"/>
    <property type="match status" value="1"/>
</dbReference>
<dbReference type="Pfam" id="PF13519">
    <property type="entry name" value="VWA_2"/>
    <property type="match status" value="1"/>
</dbReference>
<feature type="transmembrane region" description="Helical" evidence="9">
    <location>
        <begin position="244"/>
        <end position="270"/>
    </location>
</feature>
<gene>
    <name evidence="11" type="ORF">SVIM_LOCUS305602</name>
</gene>
<dbReference type="InterPro" id="IPR007603">
    <property type="entry name" value="Choline_transptr-like"/>
</dbReference>
<dbReference type="SUPFAM" id="SSF53300">
    <property type="entry name" value="vWA-like"/>
    <property type="match status" value="1"/>
</dbReference>
<dbReference type="GO" id="GO:0005829">
    <property type="term" value="C:cytosol"/>
    <property type="evidence" value="ECO:0007669"/>
    <property type="project" value="TreeGrafter"/>
</dbReference>
<evidence type="ECO:0000256" key="9">
    <source>
        <dbReference type="SAM" id="Phobius"/>
    </source>
</evidence>
<reference evidence="11" key="1">
    <citation type="submission" date="2019-03" db="EMBL/GenBank/DDBJ databases">
        <authorList>
            <person name="Mank J."/>
            <person name="Almeida P."/>
        </authorList>
    </citation>
    <scope>NUCLEOTIDE SEQUENCE</scope>
    <source>
        <strain evidence="11">78183</strain>
    </source>
</reference>
<evidence type="ECO:0000259" key="10">
    <source>
        <dbReference type="PROSITE" id="PS50234"/>
    </source>
</evidence>
<dbReference type="GO" id="GO:0022857">
    <property type="term" value="F:transmembrane transporter activity"/>
    <property type="evidence" value="ECO:0007669"/>
    <property type="project" value="InterPro"/>
</dbReference>
<dbReference type="SMART" id="SM00327">
    <property type="entry name" value="VWA"/>
    <property type="match status" value="1"/>
</dbReference>
<evidence type="ECO:0000256" key="3">
    <source>
        <dbReference type="ARBA" id="ARBA00022692"/>
    </source>
</evidence>
<evidence type="ECO:0000256" key="6">
    <source>
        <dbReference type="ARBA" id="ARBA00044341"/>
    </source>
</evidence>
<dbReference type="PANTHER" id="PTHR10223:SF14">
    <property type="entry name" value="PROTEASOME NON-ATPASE REGULATORY SUBUNIT, PUTATIVE-RELATED"/>
    <property type="match status" value="1"/>
</dbReference>
<evidence type="ECO:0000256" key="8">
    <source>
        <dbReference type="SAM" id="MobiDB-lite"/>
    </source>
</evidence>
<evidence type="ECO:0000256" key="2">
    <source>
        <dbReference type="ARBA" id="ARBA00007168"/>
    </source>
</evidence>
<dbReference type="AlphaFoldDB" id="A0A6N2M1C7"/>
<organism evidence="11">
    <name type="scientific">Salix viminalis</name>
    <name type="common">Common osier</name>
    <name type="synonym">Basket willow</name>
    <dbReference type="NCBI Taxonomy" id="40686"/>
    <lineage>
        <taxon>Eukaryota</taxon>
        <taxon>Viridiplantae</taxon>
        <taxon>Streptophyta</taxon>
        <taxon>Embryophyta</taxon>
        <taxon>Tracheophyta</taxon>
        <taxon>Spermatophyta</taxon>
        <taxon>Magnoliopsida</taxon>
        <taxon>eudicotyledons</taxon>
        <taxon>Gunneridae</taxon>
        <taxon>Pentapetalae</taxon>
        <taxon>rosids</taxon>
        <taxon>fabids</taxon>
        <taxon>Malpighiales</taxon>
        <taxon>Salicaceae</taxon>
        <taxon>Saliceae</taxon>
        <taxon>Salix</taxon>
    </lineage>
</organism>
<dbReference type="InterPro" id="IPR002035">
    <property type="entry name" value="VWF_A"/>
</dbReference>
<dbReference type="GO" id="GO:0005634">
    <property type="term" value="C:nucleus"/>
    <property type="evidence" value="ECO:0007669"/>
    <property type="project" value="TreeGrafter"/>
</dbReference>
<keyword evidence="3 9" id="KW-0812">Transmembrane</keyword>
<protein>
    <recommendedName>
        <fullName evidence="7">26S proteasome non-ATPase regulatory subunit 4 homolog</fullName>
    </recommendedName>
    <alternativeName>
        <fullName evidence="6">26S proteasome regulatory subunit RPN10</fullName>
    </alternativeName>
</protein>
<dbReference type="CDD" id="cd01452">
    <property type="entry name" value="VWA_26S_proteasome_subunit"/>
    <property type="match status" value="1"/>
</dbReference>
<feature type="domain" description="VWFA" evidence="10">
    <location>
        <begin position="605"/>
        <end position="788"/>
    </location>
</feature>
<dbReference type="InterPro" id="IPR036465">
    <property type="entry name" value="vWFA_dom_sf"/>
</dbReference>
<feature type="transmembrane region" description="Helical" evidence="9">
    <location>
        <begin position="202"/>
        <end position="223"/>
    </location>
</feature>
<feature type="transmembrane region" description="Helical" evidence="9">
    <location>
        <begin position="134"/>
        <end position="156"/>
    </location>
</feature>
<comment type="subcellular location">
    <subcellularLocation>
        <location evidence="1">Membrane</location>
        <topology evidence="1">Multi-pass membrane protein</topology>
    </subcellularLocation>
</comment>
<feature type="transmembrane region" description="Helical" evidence="9">
    <location>
        <begin position="299"/>
        <end position="327"/>
    </location>
</feature>
<sequence length="830" mass="91078">MGGSEEANKATSLHDSSSPSQPLLFKPPSIEEPDQPDQPESDPTQYLQISYNYGPRPFKDLPFVIFFVFVVLCTFGFGIFSVFHKNSNYSNLSSYKYDLNSNSCVKNSTLSGFHEPRFDFYSLSSPGSVFLKSLIWTLVVTLILSVPVCFLLLLSLKHYTKQIVYVSLPFFVVIPIFFNVYWFVACTVSSSCSDAFPLVYRILVLVFVFLIIGIIVWIFVANWHRVELTVKIIGVASDALSKNLGLFVVIPLLTLGLVVYYAPIVVFLVFARLNGKIVPKESKGEYKCVWKQDSWVPAYYTLAILTMLWSLTVMVEAQVYVISGTIAQWYFTKEDAKPRRSIRSSLRNAFGPSSGTVCLSGLLICFVRLVRAAVDSASQENVPGMVNLVLRCCVKALLSAVDFLNKFTINFVAITGEAYCTSARMTYELLKRNLLSAVFVETVSTRLLAGITFVLSAIYAIVVCAILKGASSIGVYAYVVAALAWALLIIVLGFFAHVLENVIETVYIGIEERFTEQRSMRFTVACPSVEIIGRLLLPLLLLYNNYPTYLVVLSFDLSNAALGLWAHPAFCLLKDRLQGSGKTTSLFKALSSNIKNEKRKGKRKATMICIDNSEWMRNGDYSPSRFQAQADAVNLLCGAKTQSNPENTVGILTMAGKQVRVLTTLTSDLGKILSCMHGLEVGGEMNLSAGIQVAQLALKHRQNKNQQQRIIVFAGSPIKYDKKMLETIGKKLKKNNVSLDIVDFGEEEDGKPEKLEALFAAVNSNDSSHIVHIPPGGTAISDALMNTPVFTGDGEGGSGFAAAAAAAAAGGGDFDFGVDPNLDPELGSCP</sequence>
<dbReference type="Pfam" id="PF04515">
    <property type="entry name" value="Choline_transpo"/>
    <property type="match status" value="1"/>
</dbReference>
<feature type="transmembrane region" description="Helical" evidence="9">
    <location>
        <begin position="447"/>
        <end position="469"/>
    </location>
</feature>
<dbReference type="Gene3D" id="3.40.50.410">
    <property type="entry name" value="von Willebrand factor, type A domain"/>
    <property type="match status" value="1"/>
</dbReference>
<dbReference type="GO" id="GO:0008540">
    <property type="term" value="C:proteasome regulatory particle, base subcomplex"/>
    <property type="evidence" value="ECO:0007669"/>
    <property type="project" value="TreeGrafter"/>
</dbReference>
<dbReference type="PANTHER" id="PTHR10223">
    <property type="entry name" value="26S PROTEASOME NON-ATPASE REGULATORY SUBUNIT 4"/>
    <property type="match status" value="1"/>
</dbReference>
<comment type="similarity">
    <text evidence="2">Belongs to the CTL (choline transporter-like) family.</text>
</comment>
<dbReference type="InterPro" id="IPR027040">
    <property type="entry name" value="PSMD4"/>
</dbReference>
<name>A0A6N2M1C7_SALVM</name>
<feature type="compositionally biased region" description="Acidic residues" evidence="8">
    <location>
        <begin position="31"/>
        <end position="40"/>
    </location>
</feature>
<keyword evidence="4 9" id="KW-1133">Transmembrane helix</keyword>
<evidence type="ECO:0000256" key="4">
    <source>
        <dbReference type="ARBA" id="ARBA00022989"/>
    </source>
</evidence>
<feature type="compositionally biased region" description="Polar residues" evidence="8">
    <location>
        <begin position="9"/>
        <end position="21"/>
    </location>
</feature>
<feature type="transmembrane region" description="Helical" evidence="9">
    <location>
        <begin position="61"/>
        <end position="83"/>
    </location>
</feature>
<accession>A0A6N2M1C7</accession>
<evidence type="ECO:0000256" key="5">
    <source>
        <dbReference type="ARBA" id="ARBA00023136"/>
    </source>
</evidence>
<evidence type="ECO:0000256" key="7">
    <source>
        <dbReference type="ARBA" id="ARBA00071116"/>
    </source>
</evidence>
<dbReference type="GO" id="GO:0043161">
    <property type="term" value="P:proteasome-mediated ubiquitin-dependent protein catabolic process"/>
    <property type="evidence" value="ECO:0007669"/>
    <property type="project" value="TreeGrafter"/>
</dbReference>
<dbReference type="GO" id="GO:0016020">
    <property type="term" value="C:membrane"/>
    <property type="evidence" value="ECO:0007669"/>
    <property type="project" value="UniProtKB-SubCell"/>
</dbReference>
<evidence type="ECO:0000313" key="11">
    <source>
        <dbReference type="EMBL" id="VFU47554.1"/>
    </source>
</evidence>
<dbReference type="EMBL" id="CAADRP010001673">
    <property type="protein sequence ID" value="VFU47554.1"/>
    <property type="molecule type" value="Genomic_DNA"/>
</dbReference>
<evidence type="ECO:0000256" key="1">
    <source>
        <dbReference type="ARBA" id="ARBA00004141"/>
    </source>
</evidence>
<dbReference type="PROSITE" id="PS50234">
    <property type="entry name" value="VWFA"/>
    <property type="match status" value="1"/>
</dbReference>
<feature type="transmembrane region" description="Helical" evidence="9">
    <location>
        <begin position="163"/>
        <end position="182"/>
    </location>
</feature>
<proteinExistence type="inferred from homology"/>
<keyword evidence="5 9" id="KW-0472">Membrane</keyword>
<feature type="region of interest" description="Disordered" evidence="8">
    <location>
        <begin position="1"/>
        <end position="45"/>
    </location>
</feature>
<feature type="transmembrane region" description="Helical" evidence="9">
    <location>
        <begin position="348"/>
        <end position="370"/>
    </location>
</feature>